<dbReference type="WBParaSite" id="EVEC_0000276501-mRNA-1">
    <property type="protein sequence ID" value="EVEC_0000276501-mRNA-1"/>
    <property type="gene ID" value="EVEC_0000276501"/>
</dbReference>
<proteinExistence type="predicted"/>
<protein>
    <submittedName>
        <fullName evidence="3">PRELI/MSF1 domain-containing protein</fullName>
    </submittedName>
</protein>
<name>A0A0N4UYU3_ENTVE</name>
<dbReference type="AlphaFoldDB" id="A0A0N4UYU3"/>
<keyword evidence="2" id="KW-1185">Reference proteome</keyword>
<reference evidence="1 2" key="2">
    <citation type="submission" date="2018-10" db="EMBL/GenBank/DDBJ databases">
        <authorList>
            <consortium name="Pathogen Informatics"/>
        </authorList>
    </citation>
    <scope>NUCLEOTIDE SEQUENCE [LARGE SCALE GENOMIC DNA]</scope>
</reference>
<organism evidence="3">
    <name type="scientific">Enterobius vermicularis</name>
    <name type="common">Human pinworm</name>
    <dbReference type="NCBI Taxonomy" id="51028"/>
    <lineage>
        <taxon>Eukaryota</taxon>
        <taxon>Metazoa</taxon>
        <taxon>Ecdysozoa</taxon>
        <taxon>Nematoda</taxon>
        <taxon>Chromadorea</taxon>
        <taxon>Rhabditida</taxon>
        <taxon>Spirurina</taxon>
        <taxon>Oxyuridomorpha</taxon>
        <taxon>Oxyuroidea</taxon>
        <taxon>Oxyuridae</taxon>
        <taxon>Enterobius</taxon>
    </lineage>
</organism>
<gene>
    <name evidence="1" type="ORF">EVEC_LOCUS2473</name>
</gene>
<evidence type="ECO:0000313" key="3">
    <source>
        <dbReference type="WBParaSite" id="EVEC_0000276501-mRNA-1"/>
    </source>
</evidence>
<dbReference type="Proteomes" id="UP000274131">
    <property type="component" value="Unassembled WGS sequence"/>
</dbReference>
<sequence length="232" mass="27140">MLKSCQIEKLHDALWEIPYFGSATAKSFLHQQMLRPPVHAKKFSIITRSEHSGIIAVANYVKANPDTATITGERLDRQEKIYENRIRLKERPEFETTIEVEVVKLETARLQELNRDKLLSMATYQQLLNTSAICAMEKVKYVFWSSRASPQSVQDRKSWEENKIEQEMRSESDVSSDWLYKSEVKMTVMKMEIDEIDYIWLEKFMDNDQTRVVMNAASALMNQEDPKKITIH</sequence>
<dbReference type="EMBL" id="UXUI01007387">
    <property type="protein sequence ID" value="VDD87330.1"/>
    <property type="molecule type" value="Genomic_DNA"/>
</dbReference>
<evidence type="ECO:0000313" key="2">
    <source>
        <dbReference type="Proteomes" id="UP000274131"/>
    </source>
</evidence>
<reference evidence="3" key="1">
    <citation type="submission" date="2017-02" db="UniProtKB">
        <authorList>
            <consortium name="WormBaseParasite"/>
        </authorList>
    </citation>
    <scope>IDENTIFICATION</scope>
</reference>
<evidence type="ECO:0000313" key="1">
    <source>
        <dbReference type="EMBL" id="VDD87330.1"/>
    </source>
</evidence>
<accession>A0A0N4UYU3</accession>